<proteinExistence type="predicted"/>
<evidence type="ECO:0000259" key="4">
    <source>
        <dbReference type="Pfam" id="PF00676"/>
    </source>
</evidence>
<dbReference type="Pfam" id="PF00676">
    <property type="entry name" value="E1_dh"/>
    <property type="match status" value="1"/>
</dbReference>
<dbReference type="GO" id="GO:0004739">
    <property type="term" value="F:pyruvate dehydrogenase (acetyl-transferring) activity"/>
    <property type="evidence" value="ECO:0007669"/>
    <property type="project" value="TreeGrafter"/>
</dbReference>
<gene>
    <name evidence="5" type="ORF">SAMN02745158_04197</name>
</gene>
<evidence type="ECO:0000256" key="3">
    <source>
        <dbReference type="ARBA" id="ARBA00023052"/>
    </source>
</evidence>
<dbReference type="PANTHER" id="PTHR11516">
    <property type="entry name" value="PYRUVATE DEHYDROGENASE E1 COMPONENT, ALPHA SUBUNIT BACTERIAL AND ORGANELLAR"/>
    <property type="match status" value="1"/>
</dbReference>
<comment type="cofactor">
    <cofactor evidence="1">
        <name>thiamine diphosphate</name>
        <dbReference type="ChEBI" id="CHEBI:58937"/>
    </cofactor>
</comment>
<evidence type="ECO:0000256" key="2">
    <source>
        <dbReference type="ARBA" id="ARBA00023002"/>
    </source>
</evidence>
<sequence>MDRDTRLHLYREMLRIRQFEEKVRELAMANELPGFFHLYVGEEAVAVGVCSNLKKEDYITSTHRGHGHLLAKGADMNRAMAELFARETGYNKARGGSMHIAAPEVGMLGANGIVGAGIPIATGAAFSSKYQKDGKVAVAFFGDGATSQGTFHEALNIGASFSLPVVYVCENNLYGVSTRQSKVRKLEDIAERAKAYDMRGIIVDGNDIEAVCDAAGEAVRLARNGEGPTLIECKTYRHYTHFVGEPDNYRPREEVDTWKKKDPITGYAQRLIREETAVQEELDEILRSVNQEVEKAVEFAKNSPKARPDTVFDDVYAN</sequence>
<dbReference type="GO" id="GO:0006086">
    <property type="term" value="P:pyruvate decarboxylation to acetyl-CoA"/>
    <property type="evidence" value="ECO:0007669"/>
    <property type="project" value="TreeGrafter"/>
</dbReference>
<dbReference type="AlphaFoldDB" id="A0A1M5CL15"/>
<accession>A0A1M5CL15</accession>
<dbReference type="PANTHER" id="PTHR11516:SF60">
    <property type="entry name" value="PYRUVATE DEHYDROGENASE E1 COMPONENT SUBUNIT ALPHA"/>
    <property type="match status" value="1"/>
</dbReference>
<dbReference type="SUPFAM" id="SSF52518">
    <property type="entry name" value="Thiamin diphosphate-binding fold (THDP-binding)"/>
    <property type="match status" value="1"/>
</dbReference>
<protein>
    <submittedName>
        <fullName evidence="5">Pyruvate dehydrogenase E1 component alpha subunit</fullName>
    </submittedName>
</protein>
<keyword evidence="5" id="KW-0670">Pyruvate</keyword>
<reference evidence="5 6" key="1">
    <citation type="submission" date="2016-11" db="EMBL/GenBank/DDBJ databases">
        <authorList>
            <person name="Jaros S."/>
            <person name="Januszkiewicz K."/>
            <person name="Wedrychowicz H."/>
        </authorList>
    </citation>
    <scope>NUCLEOTIDE SEQUENCE [LARGE SCALE GENOMIC DNA]</scope>
    <source>
        <strain evidence="5 6">DSM 17459</strain>
    </source>
</reference>
<dbReference type="STRING" id="1122155.SAMN02745158_04197"/>
<dbReference type="OrthoDB" id="9766715at2"/>
<feature type="domain" description="Dehydrogenase E1 component" evidence="4">
    <location>
        <begin position="12"/>
        <end position="308"/>
    </location>
</feature>
<keyword evidence="6" id="KW-1185">Reference proteome</keyword>
<name>A0A1M5CL15_9CLOT</name>
<organism evidence="5 6">
    <name type="scientific">Lactonifactor longoviformis DSM 17459</name>
    <dbReference type="NCBI Taxonomy" id="1122155"/>
    <lineage>
        <taxon>Bacteria</taxon>
        <taxon>Bacillati</taxon>
        <taxon>Bacillota</taxon>
        <taxon>Clostridia</taxon>
        <taxon>Eubacteriales</taxon>
        <taxon>Clostridiaceae</taxon>
        <taxon>Lactonifactor</taxon>
    </lineage>
</organism>
<dbReference type="Proteomes" id="UP000184245">
    <property type="component" value="Unassembled WGS sequence"/>
</dbReference>
<evidence type="ECO:0000256" key="1">
    <source>
        <dbReference type="ARBA" id="ARBA00001964"/>
    </source>
</evidence>
<dbReference type="EMBL" id="FQVI01000042">
    <property type="protein sequence ID" value="SHF55454.1"/>
    <property type="molecule type" value="Genomic_DNA"/>
</dbReference>
<evidence type="ECO:0000313" key="6">
    <source>
        <dbReference type="Proteomes" id="UP000184245"/>
    </source>
</evidence>
<keyword evidence="2" id="KW-0560">Oxidoreductase</keyword>
<dbReference type="InterPro" id="IPR001017">
    <property type="entry name" value="DH_E1"/>
</dbReference>
<dbReference type="InterPro" id="IPR050642">
    <property type="entry name" value="PDH_E1_Alpha_Subunit"/>
</dbReference>
<keyword evidence="3" id="KW-0786">Thiamine pyrophosphate</keyword>
<dbReference type="CDD" id="cd02000">
    <property type="entry name" value="TPP_E1_PDC_ADC_BCADC"/>
    <property type="match status" value="1"/>
</dbReference>
<dbReference type="InterPro" id="IPR029061">
    <property type="entry name" value="THDP-binding"/>
</dbReference>
<evidence type="ECO:0000313" key="5">
    <source>
        <dbReference type="EMBL" id="SHF55454.1"/>
    </source>
</evidence>
<dbReference type="Gene3D" id="3.40.50.970">
    <property type="match status" value="1"/>
</dbReference>